<reference evidence="1" key="1">
    <citation type="journal article" date="2020" name="Fungal Divers.">
        <title>Resolving the Mortierellaceae phylogeny through synthesis of multi-gene phylogenetics and phylogenomics.</title>
        <authorList>
            <person name="Vandepol N."/>
            <person name="Liber J."/>
            <person name="Desiro A."/>
            <person name="Na H."/>
            <person name="Kennedy M."/>
            <person name="Barry K."/>
            <person name="Grigoriev I.V."/>
            <person name="Miller A.N."/>
            <person name="O'Donnell K."/>
            <person name="Stajich J.E."/>
            <person name="Bonito G."/>
        </authorList>
    </citation>
    <scope>NUCLEOTIDE SEQUENCE</scope>
    <source>
        <strain evidence="1">NRRL 2769</strain>
    </source>
</reference>
<feature type="non-terminal residue" evidence="1">
    <location>
        <position position="95"/>
    </location>
</feature>
<evidence type="ECO:0000313" key="2">
    <source>
        <dbReference type="Proteomes" id="UP000703661"/>
    </source>
</evidence>
<sequence length="95" mass="10955">MKVVADFTPDVDNSSIIPNALNAVDQPIQDHRYSKKTQKTYQCHIERGKKYFAQFQEMADAFDRISSTTPMVLRAFVAFQCQENNYAHKTAEDIH</sequence>
<protein>
    <submittedName>
        <fullName evidence="1">Uncharacterized protein</fullName>
    </submittedName>
</protein>
<proteinExistence type="predicted"/>
<evidence type="ECO:0000313" key="1">
    <source>
        <dbReference type="EMBL" id="KAG0007218.1"/>
    </source>
</evidence>
<organism evidence="1 2">
    <name type="scientific">Entomortierella chlamydospora</name>
    <dbReference type="NCBI Taxonomy" id="101097"/>
    <lineage>
        <taxon>Eukaryota</taxon>
        <taxon>Fungi</taxon>
        <taxon>Fungi incertae sedis</taxon>
        <taxon>Mucoromycota</taxon>
        <taxon>Mortierellomycotina</taxon>
        <taxon>Mortierellomycetes</taxon>
        <taxon>Mortierellales</taxon>
        <taxon>Mortierellaceae</taxon>
        <taxon>Entomortierella</taxon>
    </lineage>
</organism>
<gene>
    <name evidence="1" type="ORF">BGZ80_004927</name>
</gene>
<comment type="caution">
    <text evidence="1">The sequence shown here is derived from an EMBL/GenBank/DDBJ whole genome shotgun (WGS) entry which is preliminary data.</text>
</comment>
<dbReference type="EMBL" id="JAAAID010002466">
    <property type="protein sequence ID" value="KAG0007218.1"/>
    <property type="molecule type" value="Genomic_DNA"/>
</dbReference>
<dbReference type="AlphaFoldDB" id="A0A9P6MM23"/>
<dbReference type="Proteomes" id="UP000703661">
    <property type="component" value="Unassembled WGS sequence"/>
</dbReference>
<keyword evidence="2" id="KW-1185">Reference proteome</keyword>
<accession>A0A9P6MM23</accession>
<name>A0A9P6MM23_9FUNG</name>